<evidence type="ECO:0000256" key="1">
    <source>
        <dbReference type="SAM" id="MobiDB-lite"/>
    </source>
</evidence>
<keyword evidence="2" id="KW-0496">Mitochondrion</keyword>
<evidence type="ECO:0000313" key="2">
    <source>
        <dbReference type="EMBL" id="KUM49004.1"/>
    </source>
</evidence>
<gene>
    <name evidence="2" type="ORF">ABT39_MTgene4341</name>
</gene>
<feature type="compositionally biased region" description="Basic and acidic residues" evidence="1">
    <location>
        <begin position="14"/>
        <end position="29"/>
    </location>
</feature>
<reference evidence="2" key="1">
    <citation type="journal article" date="2015" name="Genome Biol. Evol.">
        <title>Organellar Genomes of White Spruce (Picea glauca): Assembly and Annotation.</title>
        <authorList>
            <person name="Jackman S.D."/>
            <person name="Warren R.L."/>
            <person name="Gibb E.A."/>
            <person name="Vandervalk B.P."/>
            <person name="Mohamadi H."/>
            <person name="Chu J."/>
            <person name="Raymond A."/>
            <person name="Pleasance S."/>
            <person name="Coope R."/>
            <person name="Wildung M.R."/>
            <person name="Ritland C.E."/>
            <person name="Bousquet J."/>
            <person name="Jones S.J."/>
            <person name="Bohlmann J."/>
            <person name="Birol I."/>
        </authorList>
    </citation>
    <scope>NUCLEOTIDE SEQUENCE [LARGE SCALE GENOMIC DNA]</scope>
    <source>
        <tissue evidence="2">Flushing bud</tissue>
    </source>
</reference>
<comment type="caution">
    <text evidence="2">The sequence shown here is derived from an EMBL/GenBank/DDBJ whole genome shotgun (WGS) entry which is preliminary data.</text>
</comment>
<protein>
    <submittedName>
        <fullName evidence="2">Uncharacterized protein</fullName>
    </submittedName>
</protein>
<proteinExistence type="predicted"/>
<geneLocation type="mitochondrion" evidence="2"/>
<organism evidence="2">
    <name type="scientific">Picea glauca</name>
    <name type="common">White spruce</name>
    <name type="synonym">Pinus glauca</name>
    <dbReference type="NCBI Taxonomy" id="3330"/>
    <lineage>
        <taxon>Eukaryota</taxon>
        <taxon>Viridiplantae</taxon>
        <taxon>Streptophyta</taxon>
        <taxon>Embryophyta</taxon>
        <taxon>Tracheophyta</taxon>
        <taxon>Spermatophyta</taxon>
        <taxon>Pinopsida</taxon>
        <taxon>Pinidae</taxon>
        <taxon>Conifers I</taxon>
        <taxon>Pinales</taxon>
        <taxon>Pinaceae</taxon>
        <taxon>Picea</taxon>
    </lineage>
</organism>
<sequence length="105" mass="11693">MGVSQASQPFFVLGKEEPRQSRESPRSQKEPCGSCRLPSIRVGSLTQGKHPTCLPYKAFHTISLWGYLLLSCACLTHLGISFTDYGGRNSLLRSVFIHMGWVPPR</sequence>
<dbReference type="EMBL" id="LKAM01000004">
    <property type="protein sequence ID" value="KUM49004.1"/>
    <property type="molecule type" value="Genomic_DNA"/>
</dbReference>
<dbReference type="AlphaFoldDB" id="A0A101M118"/>
<name>A0A101M118_PICGL</name>
<accession>A0A101M118</accession>
<feature type="region of interest" description="Disordered" evidence="1">
    <location>
        <begin position="1"/>
        <end position="33"/>
    </location>
</feature>